<feature type="transmembrane region" description="Helical" evidence="9">
    <location>
        <begin position="279"/>
        <end position="299"/>
    </location>
</feature>
<evidence type="ECO:0000256" key="9">
    <source>
        <dbReference type="SAM" id="Phobius"/>
    </source>
</evidence>
<organism evidence="10 11">
    <name type="scientific">Effrenium voratum</name>
    <dbReference type="NCBI Taxonomy" id="2562239"/>
    <lineage>
        <taxon>Eukaryota</taxon>
        <taxon>Sar</taxon>
        <taxon>Alveolata</taxon>
        <taxon>Dinophyceae</taxon>
        <taxon>Suessiales</taxon>
        <taxon>Symbiodiniaceae</taxon>
        <taxon>Effrenium</taxon>
    </lineage>
</organism>
<comment type="subcellular location">
    <subcellularLocation>
        <location evidence="1">Membrane</location>
        <topology evidence="1">Multi-pass membrane protein</topology>
    </subcellularLocation>
</comment>
<evidence type="ECO:0000256" key="6">
    <source>
        <dbReference type="ARBA" id="ARBA00022989"/>
    </source>
</evidence>
<evidence type="ECO:0000256" key="8">
    <source>
        <dbReference type="SAM" id="MobiDB-lite"/>
    </source>
</evidence>
<dbReference type="EMBL" id="CAUJNA010003343">
    <property type="protein sequence ID" value="CAJ1399662.1"/>
    <property type="molecule type" value="Genomic_DNA"/>
</dbReference>
<keyword evidence="5" id="KW-0029">Amino-acid transport</keyword>
<dbReference type="PANTHER" id="PTHR20772:SF2">
    <property type="entry name" value="PROTEIN FMP42"/>
    <property type="match status" value="1"/>
</dbReference>
<dbReference type="Proteomes" id="UP001178507">
    <property type="component" value="Unassembled WGS sequence"/>
</dbReference>
<dbReference type="InterPro" id="IPR052599">
    <property type="entry name" value="SLC43A_AATransporter"/>
</dbReference>
<dbReference type="InterPro" id="IPR036259">
    <property type="entry name" value="MFS_trans_sf"/>
</dbReference>
<evidence type="ECO:0000313" key="10">
    <source>
        <dbReference type="EMBL" id="CAJ1399662.1"/>
    </source>
</evidence>
<sequence length="638" mass="68861">MCARGAPLAPAWAGVAEKGTSPTELRGEWFADQGSAPNGSAAGVGSLFGWTGALAVELLADADVYAIDNRDVDGTPSEEDPEAPGSSRNLVRLKSMQQGPPWGRFAALWVCCTLASGILPGQSLFAELFADAGVFGSMCEEGRNACEDQFLVLTSIFGVGQTVAYGFSAPIGLFYDRWGAMIVGTVGALLCAVGLALVTLSVVGAAHGSDSVTANLFVLGVFVCDFGSMLNSFSFMGLIWHFPGKQTLVIALINATYQASALLPLALQAAMDSYSVPLYVYLSLWTLVVLGSVYVCYVMTPSQAEYYEQAKKVLGMPLPRPPADLKVREMVGKAWQVLRQHTPQHVASGLALSFGFALPGYYASMAAPYGQALFGTAADGERLAEINVLCTSVVGLAVGPFSGSIGDHFGLEVLIVLLVILTGLATVTLLLASWPAQILCASSLTFFTALFSIFVSRYLLLYSPPNRYGAVQGIYMLVVILISTPWSLGGVAATALLGTGLGAYTIPMLVFGLTGVVSLAWYAWYFRQNPPPQNPTLLPEDEVELAIRFGCGNLEEVMEVTHMSSRKELIRKLASTDPDVILSLMKSIDMEKMMELSRRSVDDILDNESCRRKRKRRKRRRRRLMLPRARSLQMWRSQ</sequence>
<comment type="similarity">
    <text evidence="2">Belongs to the SLC43A transporter (TC 2.A.1.44) family.</text>
</comment>
<feature type="transmembrane region" description="Helical" evidence="9">
    <location>
        <begin position="503"/>
        <end position="524"/>
    </location>
</feature>
<reference evidence="10" key="1">
    <citation type="submission" date="2023-08" db="EMBL/GenBank/DDBJ databases">
        <authorList>
            <person name="Chen Y."/>
            <person name="Shah S."/>
            <person name="Dougan E. K."/>
            <person name="Thang M."/>
            <person name="Chan C."/>
        </authorList>
    </citation>
    <scope>NUCLEOTIDE SEQUENCE</scope>
</reference>
<name>A0AA36J4W5_9DINO</name>
<keyword evidence="4 9" id="KW-0812">Transmembrane</keyword>
<keyword evidence="3" id="KW-0813">Transport</keyword>
<feature type="transmembrane region" description="Helical" evidence="9">
    <location>
        <begin position="444"/>
        <end position="462"/>
    </location>
</feature>
<accession>A0AA36J4W5</accession>
<evidence type="ECO:0000256" key="2">
    <source>
        <dbReference type="ARBA" id="ARBA00006595"/>
    </source>
</evidence>
<keyword evidence="7 9" id="KW-0472">Membrane</keyword>
<evidence type="ECO:0000256" key="3">
    <source>
        <dbReference type="ARBA" id="ARBA00022448"/>
    </source>
</evidence>
<gene>
    <name evidence="10" type="ORF">EVOR1521_LOCUS23159</name>
</gene>
<evidence type="ECO:0000313" key="11">
    <source>
        <dbReference type="Proteomes" id="UP001178507"/>
    </source>
</evidence>
<feature type="transmembrane region" description="Helical" evidence="9">
    <location>
        <begin position="150"/>
        <end position="175"/>
    </location>
</feature>
<evidence type="ECO:0000256" key="1">
    <source>
        <dbReference type="ARBA" id="ARBA00004141"/>
    </source>
</evidence>
<feature type="transmembrane region" description="Helical" evidence="9">
    <location>
        <begin position="182"/>
        <end position="204"/>
    </location>
</feature>
<dbReference type="GO" id="GO:0016020">
    <property type="term" value="C:membrane"/>
    <property type="evidence" value="ECO:0007669"/>
    <property type="project" value="UniProtKB-SubCell"/>
</dbReference>
<feature type="transmembrane region" description="Helical" evidence="9">
    <location>
        <begin position="216"/>
        <end position="240"/>
    </location>
</feature>
<dbReference type="SUPFAM" id="SSF103473">
    <property type="entry name" value="MFS general substrate transporter"/>
    <property type="match status" value="1"/>
</dbReference>
<proteinExistence type="inferred from homology"/>
<comment type="caution">
    <text evidence="10">The sequence shown here is derived from an EMBL/GenBank/DDBJ whole genome shotgun (WGS) entry which is preliminary data.</text>
</comment>
<keyword evidence="6 9" id="KW-1133">Transmembrane helix</keyword>
<feature type="transmembrane region" description="Helical" evidence="9">
    <location>
        <begin position="247"/>
        <end position="267"/>
    </location>
</feature>
<dbReference type="GO" id="GO:0022857">
    <property type="term" value="F:transmembrane transporter activity"/>
    <property type="evidence" value="ECO:0007669"/>
    <property type="project" value="InterPro"/>
</dbReference>
<protein>
    <submittedName>
        <fullName evidence="10">Uncharacterized protein</fullName>
    </submittedName>
</protein>
<feature type="transmembrane region" description="Helical" evidence="9">
    <location>
        <begin position="346"/>
        <end position="363"/>
    </location>
</feature>
<dbReference type="PANTHER" id="PTHR20772">
    <property type="entry name" value="PROTEIN FMP42"/>
    <property type="match status" value="1"/>
</dbReference>
<dbReference type="AlphaFoldDB" id="A0AA36J4W5"/>
<feature type="transmembrane region" description="Helical" evidence="9">
    <location>
        <begin position="413"/>
        <end position="432"/>
    </location>
</feature>
<feature type="transmembrane region" description="Helical" evidence="9">
    <location>
        <begin position="474"/>
        <end position="497"/>
    </location>
</feature>
<keyword evidence="11" id="KW-1185">Reference proteome</keyword>
<evidence type="ECO:0000256" key="7">
    <source>
        <dbReference type="ARBA" id="ARBA00023136"/>
    </source>
</evidence>
<evidence type="ECO:0000256" key="5">
    <source>
        <dbReference type="ARBA" id="ARBA00022970"/>
    </source>
</evidence>
<dbReference type="GO" id="GO:0006865">
    <property type="term" value="P:amino acid transport"/>
    <property type="evidence" value="ECO:0007669"/>
    <property type="project" value="UniProtKB-KW"/>
</dbReference>
<dbReference type="Pfam" id="PF07690">
    <property type="entry name" value="MFS_1"/>
    <property type="match status" value="1"/>
</dbReference>
<feature type="region of interest" description="Disordered" evidence="8">
    <location>
        <begin position="70"/>
        <end position="91"/>
    </location>
</feature>
<evidence type="ECO:0000256" key="4">
    <source>
        <dbReference type="ARBA" id="ARBA00022692"/>
    </source>
</evidence>
<feature type="transmembrane region" description="Helical" evidence="9">
    <location>
        <begin position="383"/>
        <end position="401"/>
    </location>
</feature>
<dbReference type="InterPro" id="IPR011701">
    <property type="entry name" value="MFS"/>
</dbReference>
<dbReference type="Gene3D" id="1.20.1250.20">
    <property type="entry name" value="MFS general substrate transporter like domains"/>
    <property type="match status" value="1"/>
</dbReference>